<evidence type="ECO:0008006" key="4">
    <source>
        <dbReference type="Google" id="ProtNLM"/>
    </source>
</evidence>
<keyword evidence="1" id="KW-0812">Transmembrane</keyword>
<dbReference type="Proteomes" id="UP000829647">
    <property type="component" value="Chromosome"/>
</dbReference>
<feature type="transmembrane region" description="Helical" evidence="1">
    <location>
        <begin position="146"/>
        <end position="171"/>
    </location>
</feature>
<protein>
    <recommendedName>
        <fullName evidence="4">Glycerophosphoryl diester phosphodiesterase membrane domain-containing protein</fullName>
    </recommendedName>
</protein>
<name>A0ABY4J8E2_9BACT</name>
<organism evidence="2 3">
    <name type="scientific">Hymenobacter sublimis</name>
    <dbReference type="NCBI Taxonomy" id="2933777"/>
    <lineage>
        <taxon>Bacteria</taxon>
        <taxon>Pseudomonadati</taxon>
        <taxon>Bacteroidota</taxon>
        <taxon>Cytophagia</taxon>
        <taxon>Cytophagales</taxon>
        <taxon>Hymenobacteraceae</taxon>
        <taxon>Hymenobacter</taxon>
    </lineage>
</organism>
<dbReference type="EMBL" id="CP095848">
    <property type="protein sequence ID" value="UPL48077.1"/>
    <property type="molecule type" value="Genomic_DNA"/>
</dbReference>
<keyword evidence="3" id="KW-1185">Reference proteome</keyword>
<proteinExistence type="predicted"/>
<feature type="transmembrane region" description="Helical" evidence="1">
    <location>
        <begin position="39"/>
        <end position="59"/>
    </location>
</feature>
<feature type="transmembrane region" description="Helical" evidence="1">
    <location>
        <begin position="227"/>
        <end position="256"/>
    </location>
</feature>
<keyword evidence="1" id="KW-1133">Transmembrane helix</keyword>
<sequence length="343" mass="37969">MRHLAFTKPTDFLRERDFSQKIEATFDFIRVHATPLGRVLATLVLPLALVTGIGVGLLQGQMLSTFGDMTRQARLGLPRDILPPIFTSPSLWITMLGGLLLFVILHLVVYGYVVLRASKTDSDAPVTPAEVWALVKSRFLGMVGSFIGLGVLFIVGMMAVGLLIGLFSVALAAVAGAWVGIVAVLAIYLFMIYAMVALSLYFVVWLREERGFFGSIRRCFQLVWGKWWSTFGLIMVMFLMLWLIMVLVLVVLSTAGLPFTDLMSGRSTDLSPLVRVLFIVYSAIQTLISLVFYPLIMIAISFQYFNLVERRDGEGTRLLVDSIGQTAPTAAPQALRPDDEGEY</sequence>
<evidence type="ECO:0000313" key="3">
    <source>
        <dbReference type="Proteomes" id="UP000829647"/>
    </source>
</evidence>
<evidence type="ECO:0000313" key="2">
    <source>
        <dbReference type="EMBL" id="UPL48077.1"/>
    </source>
</evidence>
<keyword evidence="1" id="KW-0472">Membrane</keyword>
<feature type="transmembrane region" description="Helical" evidence="1">
    <location>
        <begin position="276"/>
        <end position="302"/>
    </location>
</feature>
<gene>
    <name evidence="2" type="ORF">MWH26_12860</name>
</gene>
<feature type="transmembrane region" description="Helical" evidence="1">
    <location>
        <begin position="177"/>
        <end position="206"/>
    </location>
</feature>
<accession>A0ABY4J8E2</accession>
<evidence type="ECO:0000256" key="1">
    <source>
        <dbReference type="SAM" id="Phobius"/>
    </source>
</evidence>
<feature type="transmembrane region" description="Helical" evidence="1">
    <location>
        <begin position="91"/>
        <end position="115"/>
    </location>
</feature>
<reference evidence="2 3" key="1">
    <citation type="submission" date="2022-04" db="EMBL/GenBank/DDBJ databases">
        <title>Hymenobacter sp. isolated from the air.</title>
        <authorList>
            <person name="Won M."/>
            <person name="Lee C.-M."/>
            <person name="Woen H.-Y."/>
            <person name="Kwon S.-W."/>
        </authorList>
    </citation>
    <scope>NUCLEOTIDE SEQUENCE [LARGE SCALE GENOMIC DNA]</scope>
    <source>
        <strain evidence="3">5516 S-25</strain>
    </source>
</reference>
<dbReference type="RefSeq" id="WP_247974606.1">
    <property type="nucleotide sequence ID" value="NZ_CP095848.1"/>
</dbReference>